<dbReference type="RefSeq" id="WP_306680395.1">
    <property type="nucleotide sequence ID" value="NZ_JAVDBT010000008.1"/>
</dbReference>
<dbReference type="Pfam" id="PF08713">
    <property type="entry name" value="DNA_alkylation"/>
    <property type="match status" value="1"/>
</dbReference>
<sequence>MTPFEELLSRETPERAAEAAAYHKAPRRYLGLTTAELAELVQGWRDARSVEERVALADELWQSDVHEARMAAAKLLVQARIRPDAGVWALICAWVPQLDAWAIADAVTDAGARRLVADPTRLDEVEAWTGSEHLWSRRAALEMTRPWAKLSKVKPEDLAIRERVLAWAETYTTDRDWFIQKSLADWLRDLSKHDPERSRLFLEEHGEKMKRFARKEAGQHLG</sequence>
<dbReference type="SUPFAM" id="SSF48371">
    <property type="entry name" value="ARM repeat"/>
    <property type="match status" value="1"/>
</dbReference>
<dbReference type="Gene3D" id="1.25.10.90">
    <property type="match status" value="1"/>
</dbReference>
<comment type="caution">
    <text evidence="1">The sequence shown here is derived from an EMBL/GenBank/DDBJ whole genome shotgun (WGS) entry which is preliminary data.</text>
</comment>
<reference evidence="1 2" key="1">
    <citation type="submission" date="2023-08" db="EMBL/GenBank/DDBJ databases">
        <title>Characterization of two Paracoccaceae strains isolated from Phycosphere and proposal of Xinfangfangia lacusdiani sp. nov.</title>
        <authorList>
            <person name="Deng Y."/>
            <person name="Zhang Y.Q."/>
        </authorList>
    </citation>
    <scope>NUCLEOTIDE SEQUENCE [LARGE SCALE GENOMIC DNA]</scope>
    <source>
        <strain evidence="1 2">CPCC 101601</strain>
    </source>
</reference>
<dbReference type="InterPro" id="IPR014825">
    <property type="entry name" value="DNA_alkylation"/>
</dbReference>
<dbReference type="EMBL" id="JAVDBT010000008">
    <property type="protein sequence ID" value="MDQ2066687.1"/>
    <property type="molecule type" value="Genomic_DNA"/>
</dbReference>
<accession>A0ABU0VY53</accession>
<gene>
    <name evidence="1" type="ORF">Q9295_09890</name>
</gene>
<dbReference type="InterPro" id="IPR016024">
    <property type="entry name" value="ARM-type_fold"/>
</dbReference>
<name>A0ABU0VY53_9RHOB</name>
<dbReference type="PANTHER" id="PTHR34070">
    <property type="entry name" value="ARMADILLO-TYPE FOLD"/>
    <property type="match status" value="1"/>
</dbReference>
<organism evidence="1 2">
    <name type="scientific">Pseudogemmobacter lacusdianii</name>
    <dbReference type="NCBI Taxonomy" id="3069608"/>
    <lineage>
        <taxon>Bacteria</taxon>
        <taxon>Pseudomonadati</taxon>
        <taxon>Pseudomonadota</taxon>
        <taxon>Alphaproteobacteria</taxon>
        <taxon>Rhodobacterales</taxon>
        <taxon>Paracoccaceae</taxon>
        <taxon>Pseudogemmobacter</taxon>
    </lineage>
</organism>
<protein>
    <submittedName>
        <fullName evidence="1">DNA alkylation repair protein</fullName>
    </submittedName>
</protein>
<keyword evidence="2" id="KW-1185">Reference proteome</keyword>
<evidence type="ECO:0000313" key="1">
    <source>
        <dbReference type="EMBL" id="MDQ2066687.1"/>
    </source>
</evidence>
<dbReference type="PANTHER" id="PTHR34070:SF1">
    <property type="entry name" value="DNA ALKYLATION REPAIR PROTEIN"/>
    <property type="match status" value="1"/>
</dbReference>
<proteinExistence type="predicted"/>
<dbReference type="CDD" id="cd06561">
    <property type="entry name" value="AlkD_like"/>
    <property type="match status" value="1"/>
</dbReference>
<evidence type="ECO:0000313" key="2">
    <source>
        <dbReference type="Proteomes" id="UP001239680"/>
    </source>
</evidence>
<dbReference type="Proteomes" id="UP001239680">
    <property type="component" value="Unassembled WGS sequence"/>
</dbReference>